<evidence type="ECO:0000256" key="1">
    <source>
        <dbReference type="ARBA" id="ARBA00022679"/>
    </source>
</evidence>
<organism evidence="4 5">
    <name type="scientific">Niallia circulans</name>
    <name type="common">Bacillus circulans</name>
    <dbReference type="NCBI Taxonomy" id="1397"/>
    <lineage>
        <taxon>Bacteria</taxon>
        <taxon>Bacillati</taxon>
        <taxon>Bacillota</taxon>
        <taxon>Bacilli</taxon>
        <taxon>Bacillales</taxon>
        <taxon>Bacillaceae</taxon>
        <taxon>Niallia</taxon>
    </lineage>
</organism>
<keyword evidence="2" id="KW-0012">Acyltransferase</keyword>
<name>A0A0J1LEN7_NIACI</name>
<reference evidence="4 5" key="1">
    <citation type="submission" date="2015-05" db="EMBL/GenBank/DDBJ databases">
        <title>Whole genome sequence and identification of bacterial endophytes from Costus igneus.</title>
        <authorList>
            <person name="Lee Y.P."/>
            <person name="Gan H.M."/>
            <person name="Eng W."/>
            <person name="Wheatley M.S."/>
            <person name="Caraballo A."/>
            <person name="Polter S."/>
            <person name="Savka M.A."/>
            <person name="Hudson A.O."/>
        </authorList>
    </citation>
    <scope>NUCLEOTIDE SEQUENCE [LARGE SCALE GENOMIC DNA]</scope>
    <source>
        <strain evidence="4 5">RIT379</strain>
    </source>
</reference>
<dbReference type="PANTHER" id="PTHR43626">
    <property type="entry name" value="ACYL-COA N-ACYLTRANSFERASE"/>
    <property type="match status" value="1"/>
</dbReference>
<dbReference type="PANTHER" id="PTHR43626:SF4">
    <property type="entry name" value="GCN5-RELATED N-ACETYLTRANSFERASE 2, CHLOROPLASTIC"/>
    <property type="match status" value="1"/>
</dbReference>
<protein>
    <recommendedName>
        <fullName evidence="3">N-acetyltransferase domain-containing protein</fullName>
    </recommendedName>
</protein>
<dbReference type="AlphaFoldDB" id="A0A0J1LEN7"/>
<gene>
    <name evidence="4" type="ORF">ABW02_06095</name>
</gene>
<dbReference type="Pfam" id="PF00583">
    <property type="entry name" value="Acetyltransf_1"/>
    <property type="match status" value="1"/>
</dbReference>
<evidence type="ECO:0000259" key="3">
    <source>
        <dbReference type="PROSITE" id="PS51186"/>
    </source>
</evidence>
<dbReference type="Proteomes" id="UP000036045">
    <property type="component" value="Unassembled WGS sequence"/>
</dbReference>
<proteinExistence type="predicted"/>
<feature type="domain" description="N-acetyltransferase" evidence="3">
    <location>
        <begin position="1"/>
        <end position="102"/>
    </location>
</feature>
<evidence type="ECO:0000313" key="5">
    <source>
        <dbReference type="Proteomes" id="UP000036045"/>
    </source>
</evidence>
<evidence type="ECO:0000256" key="2">
    <source>
        <dbReference type="ARBA" id="ARBA00023315"/>
    </source>
</evidence>
<comment type="caution">
    <text evidence="4">The sequence shown here is derived from an EMBL/GenBank/DDBJ whole genome shotgun (WGS) entry which is preliminary data.</text>
</comment>
<dbReference type="InterPro" id="IPR045039">
    <property type="entry name" value="NSI-like"/>
</dbReference>
<sequence length="102" mass="11704">MLHFYIVLSPRKPSVGAWEKNKLIGFARAISDGIFRAYIEDVVISSSFNRKGIGIKLIAKMVDELSNIDVISLFCEEDLISFYNKNEFKKSNSQFVMHKVKK</sequence>
<evidence type="ECO:0000313" key="4">
    <source>
        <dbReference type="EMBL" id="KLV27375.1"/>
    </source>
</evidence>
<dbReference type="Gene3D" id="3.40.630.30">
    <property type="match status" value="1"/>
</dbReference>
<dbReference type="GO" id="GO:0005737">
    <property type="term" value="C:cytoplasm"/>
    <property type="evidence" value="ECO:0007669"/>
    <property type="project" value="TreeGrafter"/>
</dbReference>
<dbReference type="EMBL" id="LDPH01000004">
    <property type="protein sequence ID" value="KLV27375.1"/>
    <property type="molecule type" value="Genomic_DNA"/>
</dbReference>
<keyword evidence="1" id="KW-0808">Transferase</keyword>
<dbReference type="PATRIC" id="fig|1397.4.peg.3878"/>
<dbReference type="PROSITE" id="PS51186">
    <property type="entry name" value="GNAT"/>
    <property type="match status" value="1"/>
</dbReference>
<dbReference type="SUPFAM" id="SSF55729">
    <property type="entry name" value="Acyl-CoA N-acyltransferases (Nat)"/>
    <property type="match status" value="1"/>
</dbReference>
<dbReference type="InterPro" id="IPR000182">
    <property type="entry name" value="GNAT_dom"/>
</dbReference>
<accession>A0A0J1LEN7</accession>
<dbReference type="InterPro" id="IPR016181">
    <property type="entry name" value="Acyl_CoA_acyltransferase"/>
</dbReference>
<dbReference type="GO" id="GO:0008080">
    <property type="term" value="F:N-acetyltransferase activity"/>
    <property type="evidence" value="ECO:0007669"/>
    <property type="project" value="InterPro"/>
</dbReference>
<keyword evidence="5" id="KW-1185">Reference proteome</keyword>
<dbReference type="CDD" id="cd04301">
    <property type="entry name" value="NAT_SF"/>
    <property type="match status" value="1"/>
</dbReference>